<keyword evidence="1" id="KW-0812">Transmembrane</keyword>
<comment type="caution">
    <text evidence="2">The sequence shown here is derived from an EMBL/GenBank/DDBJ whole genome shotgun (WGS) entry which is preliminary data.</text>
</comment>
<evidence type="ECO:0000256" key="1">
    <source>
        <dbReference type="SAM" id="Phobius"/>
    </source>
</evidence>
<evidence type="ECO:0000313" key="2">
    <source>
        <dbReference type="EMBL" id="GAA4228058.1"/>
    </source>
</evidence>
<evidence type="ECO:0000313" key="3">
    <source>
        <dbReference type="Proteomes" id="UP001501710"/>
    </source>
</evidence>
<proteinExistence type="predicted"/>
<reference evidence="3" key="1">
    <citation type="journal article" date="2019" name="Int. J. Syst. Evol. Microbiol.">
        <title>The Global Catalogue of Microorganisms (GCM) 10K type strain sequencing project: providing services to taxonomists for standard genome sequencing and annotation.</title>
        <authorList>
            <consortium name="The Broad Institute Genomics Platform"/>
            <consortium name="The Broad Institute Genome Sequencing Center for Infectious Disease"/>
            <person name="Wu L."/>
            <person name="Ma J."/>
        </authorList>
    </citation>
    <scope>NUCLEOTIDE SEQUENCE [LARGE SCALE GENOMIC DNA]</scope>
    <source>
        <strain evidence="3">JCM 17440</strain>
    </source>
</reference>
<keyword evidence="1" id="KW-1133">Transmembrane helix</keyword>
<evidence type="ECO:0008006" key="4">
    <source>
        <dbReference type="Google" id="ProtNLM"/>
    </source>
</evidence>
<dbReference type="Proteomes" id="UP001501710">
    <property type="component" value="Unassembled WGS sequence"/>
</dbReference>
<keyword evidence="3" id="KW-1185">Reference proteome</keyword>
<keyword evidence="1" id="KW-0472">Membrane</keyword>
<dbReference type="RefSeq" id="WP_344892457.1">
    <property type="nucleotide sequence ID" value="NZ_BAABAS010000004.1"/>
</dbReference>
<sequence>MTRFRAGATTTLAVVVVLLCAYWDLGVPAAAVAGVLLTAALLLIDSFDSRGGVGRHVPALIAGGSCTVLAVVALVPPVASGALVVVAGLAALVVAFRLTYSARRPR</sequence>
<protein>
    <recommendedName>
        <fullName evidence="4">Phosphatidate cytidylyltransferase</fullName>
    </recommendedName>
</protein>
<dbReference type="EMBL" id="BAABAS010000004">
    <property type="protein sequence ID" value="GAA4228058.1"/>
    <property type="molecule type" value="Genomic_DNA"/>
</dbReference>
<gene>
    <name evidence="2" type="ORF">GCM10022254_17300</name>
</gene>
<feature type="transmembrane region" description="Helical" evidence="1">
    <location>
        <begin position="12"/>
        <end position="44"/>
    </location>
</feature>
<organism evidence="2 3">
    <name type="scientific">Actinomadura meridiana</name>
    <dbReference type="NCBI Taxonomy" id="559626"/>
    <lineage>
        <taxon>Bacteria</taxon>
        <taxon>Bacillati</taxon>
        <taxon>Actinomycetota</taxon>
        <taxon>Actinomycetes</taxon>
        <taxon>Streptosporangiales</taxon>
        <taxon>Thermomonosporaceae</taxon>
        <taxon>Actinomadura</taxon>
    </lineage>
</organism>
<feature type="transmembrane region" description="Helical" evidence="1">
    <location>
        <begin position="81"/>
        <end position="100"/>
    </location>
</feature>
<name>A0ABP8BVZ8_9ACTN</name>
<accession>A0ABP8BVZ8</accession>